<accession>A0A1B9GJ46</accession>
<feature type="transmembrane region" description="Helical" evidence="7">
    <location>
        <begin position="73"/>
        <end position="96"/>
    </location>
</feature>
<dbReference type="AlphaFoldDB" id="A0A1B9GJ46"/>
<organism evidence="8 9">
    <name type="scientific">Kwoniella heveanensis BCC8398</name>
    <dbReference type="NCBI Taxonomy" id="1296120"/>
    <lineage>
        <taxon>Eukaryota</taxon>
        <taxon>Fungi</taxon>
        <taxon>Dikarya</taxon>
        <taxon>Basidiomycota</taxon>
        <taxon>Agaricomycotina</taxon>
        <taxon>Tremellomycetes</taxon>
        <taxon>Tremellales</taxon>
        <taxon>Cryptococcaceae</taxon>
        <taxon>Kwoniella</taxon>
    </lineage>
</organism>
<comment type="similarity">
    <text evidence="2">Belongs to the purine-cytosine permease (2.A.39) family.</text>
</comment>
<evidence type="ECO:0000256" key="7">
    <source>
        <dbReference type="SAM" id="Phobius"/>
    </source>
</evidence>
<dbReference type="PANTHER" id="PTHR30618:SF15">
    <property type="entry name" value="NICOTINAMIDE RIBOSIDE TRANSPORTER 1-RELATED"/>
    <property type="match status" value="1"/>
</dbReference>
<evidence type="ECO:0000256" key="3">
    <source>
        <dbReference type="ARBA" id="ARBA00022692"/>
    </source>
</evidence>
<dbReference type="Pfam" id="PF02133">
    <property type="entry name" value="Transp_cyt_pur"/>
    <property type="match status" value="1"/>
</dbReference>
<keyword evidence="3 7" id="KW-0812">Transmembrane</keyword>
<keyword evidence="9" id="KW-1185">Reference proteome</keyword>
<evidence type="ECO:0000256" key="4">
    <source>
        <dbReference type="ARBA" id="ARBA00022989"/>
    </source>
</evidence>
<dbReference type="OrthoDB" id="2018619at2759"/>
<feature type="transmembrane region" description="Helical" evidence="7">
    <location>
        <begin position="243"/>
        <end position="263"/>
    </location>
</feature>
<evidence type="ECO:0008006" key="10">
    <source>
        <dbReference type="Google" id="ProtNLM"/>
    </source>
</evidence>
<feature type="transmembrane region" description="Helical" evidence="7">
    <location>
        <begin position="284"/>
        <end position="308"/>
    </location>
</feature>
<evidence type="ECO:0000313" key="8">
    <source>
        <dbReference type="EMBL" id="OCF30966.1"/>
    </source>
</evidence>
<dbReference type="PANTHER" id="PTHR30618">
    <property type="entry name" value="NCS1 FAMILY PURINE/PYRIMIDINE TRANSPORTER"/>
    <property type="match status" value="1"/>
</dbReference>
<evidence type="ECO:0000256" key="1">
    <source>
        <dbReference type="ARBA" id="ARBA00004141"/>
    </source>
</evidence>
<reference evidence="9" key="2">
    <citation type="submission" date="2013-12" db="EMBL/GenBank/DDBJ databases">
        <title>Evolution of pathogenesis and genome organization in the Tremellales.</title>
        <authorList>
            <person name="Cuomo C."/>
            <person name="Litvintseva A."/>
            <person name="Heitman J."/>
            <person name="Chen Y."/>
            <person name="Sun S."/>
            <person name="Springer D."/>
            <person name="Dromer F."/>
            <person name="Young S."/>
            <person name="Zeng Q."/>
            <person name="Chapman S."/>
            <person name="Gujja S."/>
            <person name="Saif S."/>
            <person name="Birren B."/>
        </authorList>
    </citation>
    <scope>NUCLEOTIDE SEQUENCE [LARGE SCALE GENOMIC DNA]</scope>
    <source>
        <strain evidence="9">BCC8398</strain>
    </source>
</reference>
<feature type="region of interest" description="Disordered" evidence="6">
    <location>
        <begin position="518"/>
        <end position="556"/>
    </location>
</feature>
<gene>
    <name evidence="8" type="ORF">I316_07372</name>
</gene>
<feature type="transmembrane region" description="Helical" evidence="7">
    <location>
        <begin position="485"/>
        <end position="508"/>
    </location>
</feature>
<dbReference type="InterPro" id="IPR045225">
    <property type="entry name" value="Uracil/uridine/allantoin_perm"/>
</dbReference>
<keyword evidence="4 7" id="KW-1133">Transmembrane helix</keyword>
<dbReference type="InterPro" id="IPR001248">
    <property type="entry name" value="Pur-cyt_permease"/>
</dbReference>
<dbReference type="EMBL" id="KV700139">
    <property type="protein sequence ID" value="OCF30966.1"/>
    <property type="molecule type" value="Genomic_DNA"/>
</dbReference>
<dbReference type="Proteomes" id="UP000092666">
    <property type="component" value="Unassembled WGS sequence"/>
</dbReference>
<evidence type="ECO:0000256" key="6">
    <source>
        <dbReference type="SAM" id="MobiDB-lite"/>
    </source>
</evidence>
<dbReference type="Gene3D" id="1.10.4160.10">
    <property type="entry name" value="Hydantoin permease"/>
    <property type="match status" value="1"/>
</dbReference>
<sequence length="556" mass="60731">MGVRSILKKLEVERHGDQVEVAGQFINQDTMPQPPEKRNYGVWSFVGIWMVTGSFNIGGYTTGSSLISLGLNVWQAMIVVIIGHVLNGLICVATGWPGAKYHIGWPVLQRSTWGTRGADLVIGLRVILTFTWMATQLWWGGQVVKTLIGAMAPSFYNLKRPLADGTMVLSDFVGFLLFACICAPVVWFRPQKYHAFFIMSSLAMVTCIFTLLGWAVSSAHGPGALVHNTSALANVKPAKGSDLGYAFCFGISSMLGGLAVHLLHQADYTRLARKPGDQVLGQILIVPMGTIINSLIGIIVTSCAAQLYPKKGLLWQPFQLFTAIQEASNNSPRTRAAIAFGSIAFIFGQIGLAVCGNTFSGGIDLAGLFPRYITIRRGAYMTLCMGFIFQPWRLLNGANVFLTVISAFSTFLAPMIAILIADFFVIRKRKLSLLHLFTNSPESIYWAYKGYNTKTFASWLIGVIPFLPGFASNVRKSGLTGAIRLYKLGFIVGFAIGFVVYLGLNFIWPPPSPDLEDEEDYFGTFGPASASTETKNGAGTESPPLDSQYEEKDMDL</sequence>
<dbReference type="GO" id="GO:0015205">
    <property type="term" value="F:nucleobase transmembrane transporter activity"/>
    <property type="evidence" value="ECO:0007669"/>
    <property type="project" value="TreeGrafter"/>
</dbReference>
<feature type="transmembrane region" description="Helical" evidence="7">
    <location>
        <begin position="167"/>
        <end position="188"/>
    </location>
</feature>
<feature type="transmembrane region" description="Helical" evidence="7">
    <location>
        <begin position="117"/>
        <end position="139"/>
    </location>
</feature>
<feature type="transmembrane region" description="Helical" evidence="7">
    <location>
        <begin position="40"/>
        <end position="61"/>
    </location>
</feature>
<comment type="subcellular location">
    <subcellularLocation>
        <location evidence="1">Membrane</location>
        <topology evidence="1">Multi-pass membrane protein</topology>
    </subcellularLocation>
</comment>
<feature type="compositionally biased region" description="Polar residues" evidence="6">
    <location>
        <begin position="529"/>
        <end position="539"/>
    </location>
</feature>
<feature type="transmembrane region" description="Helical" evidence="7">
    <location>
        <begin position="336"/>
        <end position="357"/>
    </location>
</feature>
<name>A0A1B9GJ46_9TREE</name>
<proteinExistence type="inferred from homology"/>
<protein>
    <recommendedName>
        <fullName evidence="10">Uracil permease</fullName>
    </recommendedName>
</protein>
<evidence type="ECO:0000256" key="5">
    <source>
        <dbReference type="ARBA" id="ARBA00023136"/>
    </source>
</evidence>
<dbReference type="GO" id="GO:0005886">
    <property type="term" value="C:plasma membrane"/>
    <property type="evidence" value="ECO:0007669"/>
    <property type="project" value="TreeGrafter"/>
</dbReference>
<feature type="transmembrane region" description="Helical" evidence="7">
    <location>
        <begin position="195"/>
        <end position="216"/>
    </location>
</feature>
<keyword evidence="5 7" id="KW-0472">Membrane</keyword>
<evidence type="ECO:0000313" key="9">
    <source>
        <dbReference type="Proteomes" id="UP000092666"/>
    </source>
</evidence>
<feature type="transmembrane region" description="Helical" evidence="7">
    <location>
        <begin position="401"/>
        <end position="426"/>
    </location>
</feature>
<reference evidence="8 9" key="1">
    <citation type="submission" date="2013-07" db="EMBL/GenBank/DDBJ databases">
        <title>The Genome Sequence of Cryptococcus heveanensis BCC8398.</title>
        <authorList>
            <consortium name="The Broad Institute Genome Sequencing Platform"/>
            <person name="Cuomo C."/>
            <person name="Litvintseva A."/>
            <person name="Chen Y."/>
            <person name="Heitman J."/>
            <person name="Sun S."/>
            <person name="Springer D."/>
            <person name="Dromer F."/>
            <person name="Young S.K."/>
            <person name="Zeng Q."/>
            <person name="Gargeya S."/>
            <person name="Fitzgerald M."/>
            <person name="Abouelleil A."/>
            <person name="Alvarado L."/>
            <person name="Berlin A.M."/>
            <person name="Chapman S.B."/>
            <person name="Dewar J."/>
            <person name="Goldberg J."/>
            <person name="Griggs A."/>
            <person name="Gujja S."/>
            <person name="Hansen M."/>
            <person name="Howarth C."/>
            <person name="Imamovic A."/>
            <person name="Larimer J."/>
            <person name="McCowan C."/>
            <person name="Murphy C."/>
            <person name="Pearson M."/>
            <person name="Priest M."/>
            <person name="Roberts A."/>
            <person name="Saif S."/>
            <person name="Shea T."/>
            <person name="Sykes S."/>
            <person name="Wortman J."/>
            <person name="Nusbaum C."/>
            <person name="Birren B."/>
        </authorList>
    </citation>
    <scope>NUCLEOTIDE SEQUENCE [LARGE SCALE GENOMIC DNA]</scope>
    <source>
        <strain evidence="8 9">BCC8398</strain>
    </source>
</reference>
<evidence type="ECO:0000256" key="2">
    <source>
        <dbReference type="ARBA" id="ARBA00008974"/>
    </source>
</evidence>
<feature type="transmembrane region" description="Helical" evidence="7">
    <location>
        <begin position="378"/>
        <end position="395"/>
    </location>
</feature>